<accession>G3J0Q9</accession>
<dbReference type="HOGENOM" id="CLU_030006_3_5_6"/>
<dbReference type="InterPro" id="IPR017946">
    <property type="entry name" value="PLC-like_Pdiesterase_TIM-brl"/>
</dbReference>
<sequence length="275" mass="30399">MSNQSTCLIFAHRGGNKEAGTLIAENTRAAFNKALQHPIDGIETDVQLSLDEVPVLWHDWELDKLGHPGKYIDDFNFAQLEQMDFAGYSSPDAVPEGALSLKEFIDSYRGRCGLDIELKSRDGEPQQRLESKILQMLAIIGTLAADGVFISSYSLPGLIFAHQHSPDLPLYYLLSGHHTQADIERFLTNSPGANLHLPAGCRAGKPGMKDYSFLSGFCLPIDIHNESIAKLLREQGKGVGVYTCNSEQEIQKALDLKVNILITDYPQLALQMRDS</sequence>
<proteinExistence type="predicted"/>
<evidence type="ECO:0000313" key="2">
    <source>
        <dbReference type="EMBL" id="EGW20781.1"/>
    </source>
</evidence>
<dbReference type="eggNOG" id="COG0584">
    <property type="taxonomic scope" value="Bacteria"/>
</dbReference>
<dbReference type="AlphaFoldDB" id="G3J0Q9"/>
<protein>
    <submittedName>
        <fullName evidence="2">Glycerophosphoryl diester phosphodiesterase</fullName>
    </submittedName>
</protein>
<dbReference type="STRING" id="697282.Mettu_3930"/>
<reference evidence="2 3" key="1">
    <citation type="submission" date="2011-06" db="EMBL/GenBank/DDBJ databases">
        <title>Genomic sequence of Methylobacter tundripaludum SV96.</title>
        <authorList>
            <consortium name="US DOE Joint Genome Institute"/>
            <person name="Lucas S."/>
            <person name="Han J."/>
            <person name="Lapidus A."/>
            <person name="Cheng J.-F."/>
            <person name="Goodwin L."/>
            <person name="Pitluck S."/>
            <person name="Held B."/>
            <person name="Detter J.C."/>
            <person name="Han C."/>
            <person name="Tapia R."/>
            <person name="Land M."/>
            <person name="Hauser L."/>
            <person name="Kyrpides N."/>
            <person name="Ivanova N."/>
            <person name="Ovchinnikova G."/>
            <person name="Pagani I."/>
            <person name="Klotz M.G."/>
            <person name="Dispirito A.A."/>
            <person name="Murrell J.C."/>
            <person name="Dunfield P."/>
            <person name="Kalyuzhnaya M.G."/>
            <person name="Svenning M."/>
            <person name="Trotsenko Y.A."/>
            <person name="Stein L.Y."/>
            <person name="Woyke T."/>
        </authorList>
    </citation>
    <scope>NUCLEOTIDE SEQUENCE [LARGE SCALE GENOMIC DNA]</scope>
    <source>
        <strain evidence="3">ATCC BAA-1195 / DSM 17260 / SV96</strain>
    </source>
</reference>
<dbReference type="CDD" id="cd08556">
    <property type="entry name" value="GDPD"/>
    <property type="match status" value="1"/>
</dbReference>
<feature type="domain" description="GP-PDE" evidence="1">
    <location>
        <begin position="7"/>
        <end position="273"/>
    </location>
</feature>
<dbReference type="OrthoDB" id="9795622at2"/>
<dbReference type="Pfam" id="PF03009">
    <property type="entry name" value="GDPD"/>
    <property type="match status" value="1"/>
</dbReference>
<dbReference type="PROSITE" id="PS51704">
    <property type="entry name" value="GP_PDE"/>
    <property type="match status" value="1"/>
</dbReference>
<dbReference type="GO" id="GO:0006629">
    <property type="term" value="P:lipid metabolic process"/>
    <property type="evidence" value="ECO:0007669"/>
    <property type="project" value="InterPro"/>
</dbReference>
<dbReference type="Gene3D" id="3.20.20.190">
    <property type="entry name" value="Phosphatidylinositol (PI) phosphodiesterase"/>
    <property type="match status" value="1"/>
</dbReference>
<dbReference type="Proteomes" id="UP000004664">
    <property type="component" value="Unassembled WGS sequence"/>
</dbReference>
<name>G3J0Q9_METTV</name>
<dbReference type="GO" id="GO:0008081">
    <property type="term" value="F:phosphoric diester hydrolase activity"/>
    <property type="evidence" value="ECO:0007669"/>
    <property type="project" value="InterPro"/>
</dbReference>
<evidence type="ECO:0000259" key="1">
    <source>
        <dbReference type="PROSITE" id="PS51704"/>
    </source>
</evidence>
<organism evidence="2 3">
    <name type="scientific">Methylobacter tundripaludum (strain ATCC BAA-1195 / DSM 17260 / SV96)</name>
    <dbReference type="NCBI Taxonomy" id="697282"/>
    <lineage>
        <taxon>Bacteria</taxon>
        <taxon>Pseudomonadati</taxon>
        <taxon>Pseudomonadota</taxon>
        <taxon>Gammaproteobacteria</taxon>
        <taxon>Methylococcales</taxon>
        <taxon>Methylococcaceae</taxon>
        <taxon>Methylobacter</taxon>
    </lineage>
</organism>
<dbReference type="PANTHER" id="PTHR46211">
    <property type="entry name" value="GLYCEROPHOSPHORYL DIESTER PHOSPHODIESTERASE"/>
    <property type="match status" value="1"/>
</dbReference>
<dbReference type="InterPro" id="IPR030395">
    <property type="entry name" value="GP_PDE_dom"/>
</dbReference>
<dbReference type="SUPFAM" id="SSF51695">
    <property type="entry name" value="PLC-like phosphodiesterases"/>
    <property type="match status" value="1"/>
</dbReference>
<keyword evidence="3" id="KW-1185">Reference proteome</keyword>
<gene>
    <name evidence="2" type="ORF">Mettu_3930</name>
</gene>
<evidence type="ECO:0000313" key="3">
    <source>
        <dbReference type="Proteomes" id="UP000004664"/>
    </source>
</evidence>
<dbReference type="RefSeq" id="WP_006893163.1">
    <property type="nucleotide sequence ID" value="NZ_JH109153.1"/>
</dbReference>
<dbReference type="EMBL" id="JH109153">
    <property type="protein sequence ID" value="EGW20781.1"/>
    <property type="molecule type" value="Genomic_DNA"/>
</dbReference>
<dbReference type="PANTHER" id="PTHR46211:SF14">
    <property type="entry name" value="GLYCEROPHOSPHODIESTER PHOSPHODIESTERASE"/>
    <property type="match status" value="1"/>
</dbReference>